<dbReference type="InterPro" id="IPR000315">
    <property type="entry name" value="Znf_B-box"/>
</dbReference>
<sequence>MLFWAAGLVQNQFRRHRARHVYAQLQLAHECRWKQVLDVDNAHGMGHGAPFYYNQINSDVRWRMPSDVLSLERQPTCNQCDVDSTATVECSTCGEYFCPECCARVHDHGKRQQHIRRPMYNYYHKRIEYGDGEFPSVWPSEIDQDRNRPWDFINHVPLEGYDALAAWIAEEDMRLYLLRLALQKAEPVEVPEVVEEVVQVVEVVKPPRAFDEDSSGNKIVFKPVGCTTSRPDEDVAYQVKVDAPSDYSDKATKKSKRKRRPLAAQKKLLNAATPKIIMPVTPASTTDADGAA</sequence>
<comment type="caution">
    <text evidence="4">The sequence shown here is derived from an EMBL/GenBank/DDBJ whole genome shotgun (WGS) entry which is preliminary data.</text>
</comment>
<dbReference type="VEuPathDB" id="FungiDB:H257_01174"/>
<gene>
    <name evidence="4" type="ORF">AaE_000111</name>
</gene>
<keyword evidence="1" id="KW-0862">Zinc</keyword>
<keyword evidence="1" id="KW-0863">Zinc-finger</keyword>
<dbReference type="PROSITE" id="PS50119">
    <property type="entry name" value="ZF_BBOX"/>
    <property type="match status" value="1"/>
</dbReference>
<evidence type="ECO:0000256" key="2">
    <source>
        <dbReference type="SAM" id="MobiDB-lite"/>
    </source>
</evidence>
<protein>
    <recommendedName>
        <fullName evidence="3">B box-type domain-containing protein</fullName>
    </recommendedName>
</protein>
<keyword evidence="1" id="KW-0479">Metal-binding</keyword>
<name>A0A6A5B0N1_APHAT</name>
<feature type="region of interest" description="Disordered" evidence="2">
    <location>
        <begin position="246"/>
        <end position="270"/>
    </location>
</feature>
<dbReference type="Proteomes" id="UP000469452">
    <property type="component" value="Unassembled WGS sequence"/>
</dbReference>
<organism evidence="4 5">
    <name type="scientific">Aphanomyces astaci</name>
    <name type="common">Crayfish plague agent</name>
    <dbReference type="NCBI Taxonomy" id="112090"/>
    <lineage>
        <taxon>Eukaryota</taxon>
        <taxon>Sar</taxon>
        <taxon>Stramenopiles</taxon>
        <taxon>Oomycota</taxon>
        <taxon>Saprolegniomycetes</taxon>
        <taxon>Saprolegniales</taxon>
        <taxon>Verrucalvaceae</taxon>
        <taxon>Aphanomyces</taxon>
    </lineage>
</organism>
<proteinExistence type="predicted"/>
<dbReference type="EMBL" id="VJMI01000235">
    <property type="protein sequence ID" value="KAF0776190.1"/>
    <property type="molecule type" value="Genomic_DNA"/>
</dbReference>
<evidence type="ECO:0000259" key="3">
    <source>
        <dbReference type="PROSITE" id="PS50119"/>
    </source>
</evidence>
<dbReference type="CDD" id="cd19757">
    <property type="entry name" value="Bbox1"/>
    <property type="match status" value="1"/>
</dbReference>
<dbReference type="GO" id="GO:0008270">
    <property type="term" value="F:zinc ion binding"/>
    <property type="evidence" value="ECO:0007669"/>
    <property type="project" value="UniProtKB-KW"/>
</dbReference>
<accession>A0A6A5B0N1</accession>
<evidence type="ECO:0000313" key="4">
    <source>
        <dbReference type="EMBL" id="KAF0776190.1"/>
    </source>
</evidence>
<reference evidence="4 5" key="1">
    <citation type="submission" date="2019-06" db="EMBL/GenBank/DDBJ databases">
        <title>Genomics analysis of Aphanomyces spp. identifies a new class of oomycete effector associated with host adaptation.</title>
        <authorList>
            <person name="Gaulin E."/>
        </authorList>
    </citation>
    <scope>NUCLEOTIDE SEQUENCE [LARGE SCALE GENOMIC DNA]</scope>
    <source>
        <strain evidence="4 5">E</strain>
    </source>
</reference>
<feature type="domain" description="B box-type" evidence="3">
    <location>
        <begin position="72"/>
        <end position="119"/>
    </location>
</feature>
<evidence type="ECO:0000256" key="1">
    <source>
        <dbReference type="PROSITE-ProRule" id="PRU00024"/>
    </source>
</evidence>
<evidence type="ECO:0000313" key="5">
    <source>
        <dbReference type="Proteomes" id="UP000469452"/>
    </source>
</evidence>
<dbReference type="AlphaFoldDB" id="A0A6A5B0N1"/>